<evidence type="ECO:0008006" key="4">
    <source>
        <dbReference type="Google" id="ProtNLM"/>
    </source>
</evidence>
<protein>
    <recommendedName>
        <fullName evidence="4">Trypsin-like peptidase domain-containing protein</fullName>
    </recommendedName>
</protein>
<evidence type="ECO:0000256" key="1">
    <source>
        <dbReference type="SAM" id="SignalP"/>
    </source>
</evidence>
<accession>A0ABT4R1E8</accession>
<dbReference type="EMBL" id="JAPFQA010000016">
    <property type="protein sequence ID" value="MCZ8547662.1"/>
    <property type="molecule type" value="Genomic_DNA"/>
</dbReference>
<dbReference type="RefSeq" id="WP_269907934.1">
    <property type="nucleotide sequence ID" value="NZ_JAPFQA010000016.1"/>
</dbReference>
<dbReference type="Proteomes" id="UP001152178">
    <property type="component" value="Unassembled WGS sequence"/>
</dbReference>
<proteinExistence type="predicted"/>
<evidence type="ECO:0000313" key="2">
    <source>
        <dbReference type="EMBL" id="MCZ8547662.1"/>
    </source>
</evidence>
<organism evidence="2 3">
    <name type="scientific">Mesorhizobium qingshengii</name>
    <dbReference type="NCBI Taxonomy" id="1165689"/>
    <lineage>
        <taxon>Bacteria</taxon>
        <taxon>Pseudomonadati</taxon>
        <taxon>Pseudomonadota</taxon>
        <taxon>Alphaproteobacteria</taxon>
        <taxon>Hyphomicrobiales</taxon>
        <taxon>Phyllobacteriaceae</taxon>
        <taxon>Mesorhizobium</taxon>
    </lineage>
</organism>
<dbReference type="InterPro" id="IPR043504">
    <property type="entry name" value="Peptidase_S1_PA_chymotrypsin"/>
</dbReference>
<name>A0ABT4R1E8_9HYPH</name>
<keyword evidence="1" id="KW-0732">Signal</keyword>
<dbReference type="InterPro" id="IPR009003">
    <property type="entry name" value="Peptidase_S1_PA"/>
</dbReference>
<feature type="signal peptide" evidence="1">
    <location>
        <begin position="1"/>
        <end position="25"/>
    </location>
</feature>
<sequence length="288" mass="30190">MASRSIVLGSLALLGGLISCSGAEAADFACWQPNKTLLAADEAGEGYWTKERRDRAVSENDGGNVTAPKPEGLAATARVDVTQPPYEYGGKLFYTRDGVDYTASAQFVSEDNVLLAAAHSMWRGDKHAVNVVFYRAYEDGAGTRFIVDQAAVLTDWIPISPNPPSAEKSALDYAALRTTANSDAGKFVLSQDGGFTAVSMMGYPGNFGDGKYMYKQDSTKLAQVGGTYLAAPTEFGTGASGGAWFAPDNSLVSVVSAQIVQGKTLAMTGPALTATTEAMIAFVKGGCN</sequence>
<reference evidence="2" key="1">
    <citation type="submission" date="2022-11" db="EMBL/GenBank/DDBJ databases">
        <authorList>
            <person name="Coimbra C."/>
        </authorList>
    </citation>
    <scope>NUCLEOTIDE SEQUENCE</scope>
    <source>
        <strain evidence="2">Jales19</strain>
    </source>
</reference>
<gene>
    <name evidence="2" type="ORF">OOJ09_26040</name>
</gene>
<dbReference type="PROSITE" id="PS51257">
    <property type="entry name" value="PROKAR_LIPOPROTEIN"/>
    <property type="match status" value="1"/>
</dbReference>
<keyword evidence="3" id="KW-1185">Reference proteome</keyword>
<dbReference type="Gene3D" id="2.40.10.10">
    <property type="entry name" value="Trypsin-like serine proteases"/>
    <property type="match status" value="2"/>
</dbReference>
<feature type="chain" id="PRO_5046782415" description="Trypsin-like peptidase domain-containing protein" evidence="1">
    <location>
        <begin position="26"/>
        <end position="288"/>
    </location>
</feature>
<comment type="caution">
    <text evidence="2">The sequence shown here is derived from an EMBL/GenBank/DDBJ whole genome shotgun (WGS) entry which is preliminary data.</text>
</comment>
<evidence type="ECO:0000313" key="3">
    <source>
        <dbReference type="Proteomes" id="UP001152178"/>
    </source>
</evidence>
<dbReference type="SUPFAM" id="SSF50494">
    <property type="entry name" value="Trypsin-like serine proteases"/>
    <property type="match status" value="1"/>
</dbReference>